<gene>
    <name evidence="1" type="ORF">I8748_12835</name>
</gene>
<proteinExistence type="predicted"/>
<dbReference type="RefSeq" id="WP_198124951.1">
    <property type="nucleotide sequence ID" value="NZ_JAECZC010000019.1"/>
</dbReference>
<dbReference type="SUPFAM" id="SSF56784">
    <property type="entry name" value="HAD-like"/>
    <property type="match status" value="1"/>
</dbReference>
<keyword evidence="2" id="KW-1185">Reference proteome</keyword>
<dbReference type="PANTHER" id="PTHR10000:SF8">
    <property type="entry name" value="HAD SUPERFAMILY HYDROLASE-LIKE, TYPE 3"/>
    <property type="match status" value="1"/>
</dbReference>
<protein>
    <submittedName>
        <fullName evidence="1">HAD family phosphatase</fullName>
    </submittedName>
</protein>
<dbReference type="InterPro" id="IPR006379">
    <property type="entry name" value="HAD-SF_hydro_IIB"/>
</dbReference>
<dbReference type="InterPro" id="IPR036412">
    <property type="entry name" value="HAD-like_sf"/>
</dbReference>
<sequence>MNQTIEFKQSQISLLVADVDGTLVTREKILTNRTRTAVQKLNEAGIIFTITSGRPPLGMKMIVDALNLTAPIAGFNGAVFFNSDFSIIDQNVLTQAIAQQVVEIITDHGLDVWIYQGNDWFVRERHGSHVDREEKTVQFSPTVVSNFDGLLNNVAKIVGVSDDTEAVARCEADVQQKFSGQVCCQTGTSSRDGEQVSAARSQPYYLDVTHPRANKGAVIQRLSELLTIPTHEIATIGDMPNDVPMFEQSGLSIAMGNASVQVQRQAQYVTTSYEEEGFANAVERFILGGNGSKPVLDQSLRQSAATS</sequence>
<dbReference type="PANTHER" id="PTHR10000">
    <property type="entry name" value="PHOSPHOSERINE PHOSPHATASE"/>
    <property type="match status" value="1"/>
</dbReference>
<dbReference type="CDD" id="cd07516">
    <property type="entry name" value="HAD_Pase"/>
    <property type="match status" value="1"/>
</dbReference>
<evidence type="ECO:0000313" key="1">
    <source>
        <dbReference type="EMBL" id="MBH8563055.1"/>
    </source>
</evidence>
<dbReference type="GO" id="GO:0005829">
    <property type="term" value="C:cytosol"/>
    <property type="evidence" value="ECO:0007669"/>
    <property type="project" value="TreeGrafter"/>
</dbReference>
<dbReference type="InterPro" id="IPR000150">
    <property type="entry name" value="Cof"/>
</dbReference>
<dbReference type="Gene3D" id="3.40.50.1000">
    <property type="entry name" value="HAD superfamily/HAD-like"/>
    <property type="match status" value="1"/>
</dbReference>
<dbReference type="Proteomes" id="UP000632766">
    <property type="component" value="Unassembled WGS sequence"/>
</dbReference>
<accession>A0A8J7HS47</accession>
<dbReference type="GO" id="GO:0000287">
    <property type="term" value="F:magnesium ion binding"/>
    <property type="evidence" value="ECO:0007669"/>
    <property type="project" value="TreeGrafter"/>
</dbReference>
<dbReference type="NCBIfam" id="TIGR00099">
    <property type="entry name" value="Cof-subfamily"/>
    <property type="match status" value="1"/>
</dbReference>
<dbReference type="GO" id="GO:0016791">
    <property type="term" value="F:phosphatase activity"/>
    <property type="evidence" value="ECO:0007669"/>
    <property type="project" value="TreeGrafter"/>
</dbReference>
<dbReference type="PROSITE" id="PS01228">
    <property type="entry name" value="COF_1"/>
    <property type="match status" value="1"/>
</dbReference>
<dbReference type="Gene3D" id="3.30.1240.10">
    <property type="match status" value="1"/>
</dbReference>
<dbReference type="InterPro" id="IPR023214">
    <property type="entry name" value="HAD_sf"/>
</dbReference>
<name>A0A8J7HS47_9NOST</name>
<dbReference type="Pfam" id="PF08282">
    <property type="entry name" value="Hydrolase_3"/>
    <property type="match status" value="1"/>
</dbReference>
<organism evidence="1 2">
    <name type="scientific">Amazonocrinis nigriterrae CENA67</name>
    <dbReference type="NCBI Taxonomy" id="2794033"/>
    <lineage>
        <taxon>Bacteria</taxon>
        <taxon>Bacillati</taxon>
        <taxon>Cyanobacteriota</taxon>
        <taxon>Cyanophyceae</taxon>
        <taxon>Nostocales</taxon>
        <taxon>Nostocaceae</taxon>
        <taxon>Amazonocrinis</taxon>
        <taxon>Amazonocrinis nigriterrae</taxon>
    </lineage>
</organism>
<dbReference type="EMBL" id="JAECZC010000019">
    <property type="protein sequence ID" value="MBH8563055.1"/>
    <property type="molecule type" value="Genomic_DNA"/>
</dbReference>
<comment type="caution">
    <text evidence="1">The sequence shown here is derived from an EMBL/GenBank/DDBJ whole genome shotgun (WGS) entry which is preliminary data.</text>
</comment>
<dbReference type="NCBIfam" id="TIGR01484">
    <property type="entry name" value="HAD-SF-IIB"/>
    <property type="match status" value="1"/>
</dbReference>
<dbReference type="SFLD" id="SFLDS00003">
    <property type="entry name" value="Haloacid_Dehalogenase"/>
    <property type="match status" value="1"/>
</dbReference>
<evidence type="ECO:0000313" key="2">
    <source>
        <dbReference type="Proteomes" id="UP000632766"/>
    </source>
</evidence>
<dbReference type="AlphaFoldDB" id="A0A8J7HS47"/>
<reference evidence="1 2" key="1">
    <citation type="journal article" date="2021" name="Int. J. Syst. Evol. Microbiol.">
        <title>Amazonocrinis nigriterrae gen. nov., sp. nov., Atlanticothrix silvestris gen. nov., sp. nov. and Dendronalium phyllosphericum gen. nov., sp. nov., nostocacean cyanobacteria from Brazilian environments.</title>
        <authorList>
            <person name="Alvarenga D.O."/>
            <person name="Andreote A.P.D."/>
            <person name="Branco L.H.Z."/>
            <person name="Delbaje E."/>
            <person name="Cruz R.B."/>
            <person name="Varani A.M."/>
            <person name="Fiore M.F."/>
        </authorList>
    </citation>
    <scope>NUCLEOTIDE SEQUENCE [LARGE SCALE GENOMIC DNA]</scope>
    <source>
        <strain evidence="1 2">CENA67</strain>
    </source>
</reference>
<dbReference type="SFLD" id="SFLDG01140">
    <property type="entry name" value="C2.B:_Phosphomannomutase_and_P"/>
    <property type="match status" value="1"/>
</dbReference>